<accession>A0ABT4BBX5</accession>
<dbReference type="RefSeq" id="WP_267568578.1">
    <property type="nucleotide sequence ID" value="NZ_JAPNTZ010000018.1"/>
</dbReference>
<evidence type="ECO:0000313" key="1">
    <source>
        <dbReference type="EMBL" id="MCY1144022.1"/>
    </source>
</evidence>
<organism evidence="1 2">
    <name type="scientific">Paractinoplanes pyxinae</name>
    <dbReference type="NCBI Taxonomy" id="2997416"/>
    <lineage>
        <taxon>Bacteria</taxon>
        <taxon>Bacillati</taxon>
        <taxon>Actinomycetota</taxon>
        <taxon>Actinomycetes</taxon>
        <taxon>Micromonosporales</taxon>
        <taxon>Micromonosporaceae</taxon>
        <taxon>Paractinoplanes</taxon>
    </lineage>
</organism>
<proteinExistence type="predicted"/>
<gene>
    <name evidence="1" type="ORF">OWR29_39015</name>
</gene>
<sequence>MSLEDVIADIATQFEATQRLIGWAEDEIRAAQARHPEAAQRIWRSFQLLAPALPLPWTETVYRAHCHELLERAARAGDTRPGTAAECCLVLSQISLQAPLRASAAGLYARMWRRAGLPADVLDASSADYEALYGQAIDDGERDLRAKLRQSWRIAPGPAAPFSQRPAPSSGR</sequence>
<evidence type="ECO:0000313" key="2">
    <source>
        <dbReference type="Proteomes" id="UP001151002"/>
    </source>
</evidence>
<protein>
    <submittedName>
        <fullName evidence="1">Uncharacterized protein</fullName>
    </submittedName>
</protein>
<dbReference type="Proteomes" id="UP001151002">
    <property type="component" value="Unassembled WGS sequence"/>
</dbReference>
<dbReference type="EMBL" id="JAPNTZ010000018">
    <property type="protein sequence ID" value="MCY1144022.1"/>
    <property type="molecule type" value="Genomic_DNA"/>
</dbReference>
<reference evidence="1" key="1">
    <citation type="submission" date="2022-11" db="EMBL/GenBank/DDBJ databases">
        <authorList>
            <person name="Somphong A."/>
            <person name="Phongsopitanun W."/>
        </authorList>
    </citation>
    <scope>NUCLEOTIDE SEQUENCE</scope>
    <source>
        <strain evidence="1">Pm04-4</strain>
    </source>
</reference>
<comment type="caution">
    <text evidence="1">The sequence shown here is derived from an EMBL/GenBank/DDBJ whole genome shotgun (WGS) entry which is preliminary data.</text>
</comment>
<name>A0ABT4BBX5_9ACTN</name>
<keyword evidence="2" id="KW-1185">Reference proteome</keyword>